<dbReference type="EMBL" id="CATQJL010000223">
    <property type="protein sequence ID" value="CAJ0598453.1"/>
    <property type="molecule type" value="Genomic_DNA"/>
</dbReference>
<proteinExistence type="predicted"/>
<evidence type="ECO:0000313" key="2">
    <source>
        <dbReference type="Proteomes" id="UP001176961"/>
    </source>
</evidence>
<sequence>MYEMFHVICSMPNSDHSEADKKPKTKAQKTYARRFEYSHEQIMSLRNSKNVASSILLPPGLECLYKFEGITGSSWKPVKSSTCRDMARDILLNPILNERIQLFGSPYLRALVEAHKELRRLEIKEEFEKNKG</sequence>
<name>A0AA36GUE1_CYLNA</name>
<gene>
    <name evidence="1" type="ORF">CYNAS_LOCUS10436</name>
</gene>
<dbReference type="Proteomes" id="UP001176961">
    <property type="component" value="Unassembled WGS sequence"/>
</dbReference>
<organism evidence="1 2">
    <name type="scientific">Cylicocyclus nassatus</name>
    <name type="common">Nematode worm</name>
    <dbReference type="NCBI Taxonomy" id="53992"/>
    <lineage>
        <taxon>Eukaryota</taxon>
        <taxon>Metazoa</taxon>
        <taxon>Ecdysozoa</taxon>
        <taxon>Nematoda</taxon>
        <taxon>Chromadorea</taxon>
        <taxon>Rhabditida</taxon>
        <taxon>Rhabditina</taxon>
        <taxon>Rhabditomorpha</taxon>
        <taxon>Strongyloidea</taxon>
        <taxon>Strongylidae</taxon>
        <taxon>Cylicocyclus</taxon>
    </lineage>
</organism>
<accession>A0AA36GUE1</accession>
<keyword evidence="2" id="KW-1185">Reference proteome</keyword>
<evidence type="ECO:0000313" key="1">
    <source>
        <dbReference type="EMBL" id="CAJ0598453.1"/>
    </source>
</evidence>
<dbReference type="AlphaFoldDB" id="A0AA36GUE1"/>
<comment type="caution">
    <text evidence="1">The sequence shown here is derived from an EMBL/GenBank/DDBJ whole genome shotgun (WGS) entry which is preliminary data.</text>
</comment>
<protein>
    <submittedName>
        <fullName evidence="1">Uncharacterized protein</fullName>
    </submittedName>
</protein>
<reference evidence="1" key="1">
    <citation type="submission" date="2023-07" db="EMBL/GenBank/DDBJ databases">
        <authorList>
            <consortium name="CYATHOMIX"/>
        </authorList>
    </citation>
    <scope>NUCLEOTIDE SEQUENCE</scope>
    <source>
        <strain evidence="1">N/A</strain>
    </source>
</reference>